<comment type="caution">
    <text evidence="2">The sequence shown here is derived from an EMBL/GenBank/DDBJ whole genome shotgun (WGS) entry which is preliminary data.</text>
</comment>
<keyword evidence="1" id="KW-0812">Transmembrane</keyword>
<feature type="transmembrane region" description="Helical" evidence="1">
    <location>
        <begin position="157"/>
        <end position="177"/>
    </location>
</feature>
<evidence type="ECO:0000256" key="1">
    <source>
        <dbReference type="SAM" id="Phobius"/>
    </source>
</evidence>
<dbReference type="Proteomes" id="UP000094008">
    <property type="component" value="Unassembled WGS sequence"/>
</dbReference>
<protein>
    <submittedName>
        <fullName evidence="2">ABC transporter</fullName>
    </submittedName>
</protein>
<keyword evidence="1" id="KW-0472">Membrane</keyword>
<feature type="transmembrane region" description="Helical" evidence="1">
    <location>
        <begin position="112"/>
        <end position="137"/>
    </location>
</feature>
<name>A0A1A0V9E1_MYCPR</name>
<accession>A0A1A0V9E1</accession>
<feature type="transmembrane region" description="Helical" evidence="1">
    <location>
        <begin position="184"/>
        <end position="203"/>
    </location>
</feature>
<gene>
    <name evidence="2" type="ORF">A5779_12100</name>
</gene>
<organism evidence="2 3">
    <name type="scientific">Mycolicibacterium peregrinum</name>
    <name type="common">Mycobacterium peregrinum</name>
    <dbReference type="NCBI Taxonomy" id="43304"/>
    <lineage>
        <taxon>Bacteria</taxon>
        <taxon>Bacillati</taxon>
        <taxon>Actinomycetota</taxon>
        <taxon>Actinomycetes</taxon>
        <taxon>Mycobacteriales</taxon>
        <taxon>Mycobacteriaceae</taxon>
        <taxon>Mycolicibacterium</taxon>
    </lineage>
</organism>
<feature type="transmembrane region" description="Helical" evidence="1">
    <location>
        <begin position="21"/>
        <end position="45"/>
    </location>
</feature>
<evidence type="ECO:0000313" key="3">
    <source>
        <dbReference type="Proteomes" id="UP000094008"/>
    </source>
</evidence>
<sequence length="262" mass="28027">MSATVLRSMRAEMIRTGGRGPLWSVLVPAAAIFPAVITYLIAYVAERFARIPGQSYVQQVSTTNAAYWVITVTVVLAALAAAHSQAHEFRYGAQQYVRFALPRASAALAGKWLFYGLLGAVVAAAMVVLVLVTLPWVATSVYGQVSLTDPHGVRLLWTVPVYAFFAAGLGLGVGAVIRTPAAAVGVILLWVYVIETAVGYLPGGYSLQRFMPFLNGVFATGQDIVLNPPWGPDLALAYTCALFSVVPLCSTWCMARRGGITR</sequence>
<dbReference type="EMBL" id="LZSY01000199">
    <property type="protein sequence ID" value="OBB79806.1"/>
    <property type="molecule type" value="Genomic_DNA"/>
</dbReference>
<dbReference type="AlphaFoldDB" id="A0A1A0V9E1"/>
<reference evidence="3" key="1">
    <citation type="submission" date="2016-06" db="EMBL/GenBank/DDBJ databases">
        <authorList>
            <person name="Sutton G."/>
            <person name="Brinkac L."/>
            <person name="Sanka R."/>
            <person name="Adams M."/>
            <person name="Lau E."/>
            <person name="Mehaffy C."/>
            <person name="Tameris M."/>
            <person name="Hatherill M."/>
            <person name="Hanekom W."/>
            <person name="Mahomed H."/>
            <person name="Mcshane H."/>
        </authorList>
    </citation>
    <scope>NUCLEOTIDE SEQUENCE [LARGE SCALE GENOMIC DNA]</scope>
    <source>
        <strain evidence="3">852002-10433_SCH5171157</strain>
    </source>
</reference>
<feature type="transmembrane region" description="Helical" evidence="1">
    <location>
        <begin position="235"/>
        <end position="255"/>
    </location>
</feature>
<feature type="transmembrane region" description="Helical" evidence="1">
    <location>
        <begin position="65"/>
        <end position="82"/>
    </location>
</feature>
<dbReference type="RefSeq" id="WP_064887896.1">
    <property type="nucleotide sequence ID" value="NZ_LZSY01000199.1"/>
</dbReference>
<keyword evidence="1" id="KW-1133">Transmembrane helix</keyword>
<evidence type="ECO:0000313" key="2">
    <source>
        <dbReference type="EMBL" id="OBB79806.1"/>
    </source>
</evidence>
<dbReference type="OrthoDB" id="4411497at2"/>
<proteinExistence type="predicted"/>